<comment type="function">
    <text evidence="3">Nucleotide-binding protein.</text>
</comment>
<dbReference type="InterPro" id="IPR035571">
    <property type="entry name" value="UPF0234-like_C"/>
</dbReference>
<sequence length="165" mass="18413">MASENSFDIVSDVDFMEVSNAVQQAMKEIRQRFDFKGSVSDIALEKETLTLHSDDESRLKAVIDILTGKLVKRGVSLKALEYGKLEPAAKGTIRQVVTIRKGIPSEKAKEIVKFIKSTGIRVQAAIQEAQVRVSGKNRDDLQAIIQRVKGQDFGLDLQFTNYRSN</sequence>
<evidence type="ECO:0000256" key="3">
    <source>
        <dbReference type="HAMAP-Rule" id="MF_00632"/>
    </source>
</evidence>
<dbReference type="Gene3D" id="3.30.70.990">
    <property type="entry name" value="YajQ-like, domain 2"/>
    <property type="match status" value="1"/>
</dbReference>
<proteinExistence type="inferred from homology"/>
<dbReference type="InterPro" id="IPR007551">
    <property type="entry name" value="YajQ/Smlt4090-like"/>
</dbReference>
<dbReference type="InterPro" id="IPR035570">
    <property type="entry name" value="UPF0234_N"/>
</dbReference>
<name>A0A538TQV9_UNCEI</name>
<dbReference type="CDD" id="cd11740">
    <property type="entry name" value="YajQ_like"/>
    <property type="match status" value="1"/>
</dbReference>
<dbReference type="GO" id="GO:0005829">
    <property type="term" value="C:cytosol"/>
    <property type="evidence" value="ECO:0007669"/>
    <property type="project" value="TreeGrafter"/>
</dbReference>
<dbReference type="SUPFAM" id="SSF89963">
    <property type="entry name" value="YajQ-like"/>
    <property type="match status" value="2"/>
</dbReference>
<dbReference type="PANTHER" id="PTHR30476">
    <property type="entry name" value="UPF0234 PROTEIN YAJQ"/>
    <property type="match status" value="1"/>
</dbReference>
<dbReference type="AlphaFoldDB" id="A0A538TQV9"/>
<evidence type="ECO:0000313" key="5">
    <source>
        <dbReference type="Proteomes" id="UP000317691"/>
    </source>
</evidence>
<protein>
    <recommendedName>
        <fullName evidence="3">Nucleotide-binding protein E6K79_03930</fullName>
    </recommendedName>
</protein>
<dbReference type="HAMAP" id="MF_00632">
    <property type="entry name" value="UPF0234"/>
    <property type="match status" value="1"/>
</dbReference>
<dbReference type="InterPro" id="IPR036183">
    <property type="entry name" value="YajQ-like_sf"/>
</dbReference>
<dbReference type="PANTHER" id="PTHR30476:SF0">
    <property type="entry name" value="UPF0234 PROTEIN YAJQ"/>
    <property type="match status" value="1"/>
</dbReference>
<reference evidence="4 5" key="1">
    <citation type="journal article" date="2019" name="Nat. Microbiol.">
        <title>Mediterranean grassland soil C-N compound turnover is dependent on rainfall and depth, and is mediated by genomically divergent microorganisms.</title>
        <authorList>
            <person name="Diamond S."/>
            <person name="Andeer P.F."/>
            <person name="Li Z."/>
            <person name="Crits-Christoph A."/>
            <person name="Burstein D."/>
            <person name="Anantharaman K."/>
            <person name="Lane K.R."/>
            <person name="Thomas B.C."/>
            <person name="Pan C."/>
            <person name="Northen T.R."/>
            <person name="Banfield J.F."/>
        </authorList>
    </citation>
    <scope>NUCLEOTIDE SEQUENCE [LARGE SCALE GENOMIC DNA]</scope>
    <source>
        <strain evidence="4">WS_9</strain>
    </source>
</reference>
<evidence type="ECO:0000256" key="2">
    <source>
        <dbReference type="ARBA" id="ARBA00093450"/>
    </source>
</evidence>
<keyword evidence="1 3" id="KW-0547">Nucleotide-binding</keyword>
<organism evidence="4 5">
    <name type="scientific">Eiseniibacteriota bacterium</name>
    <dbReference type="NCBI Taxonomy" id="2212470"/>
    <lineage>
        <taxon>Bacteria</taxon>
        <taxon>Candidatus Eiseniibacteriota</taxon>
    </lineage>
</organism>
<dbReference type="GO" id="GO:0000166">
    <property type="term" value="F:nucleotide binding"/>
    <property type="evidence" value="ECO:0007669"/>
    <property type="project" value="UniProtKB-UniRule"/>
</dbReference>
<comment type="similarity">
    <text evidence="2 3">Belongs to the YajQ family.</text>
</comment>
<accession>A0A538TQV9</accession>
<comment type="caution">
    <text evidence="4">The sequence shown here is derived from an EMBL/GenBank/DDBJ whole genome shotgun (WGS) entry which is preliminary data.</text>
</comment>
<dbReference type="Pfam" id="PF04461">
    <property type="entry name" value="YajQ"/>
    <property type="match status" value="1"/>
</dbReference>
<evidence type="ECO:0000313" key="4">
    <source>
        <dbReference type="EMBL" id="TMQ66016.1"/>
    </source>
</evidence>
<dbReference type="NCBIfam" id="NF003819">
    <property type="entry name" value="PRK05412.1"/>
    <property type="match status" value="1"/>
</dbReference>
<dbReference type="Gene3D" id="3.30.70.860">
    <property type="match status" value="1"/>
</dbReference>
<dbReference type="Proteomes" id="UP000317691">
    <property type="component" value="Unassembled WGS sequence"/>
</dbReference>
<dbReference type="EMBL" id="VBOZ01000010">
    <property type="protein sequence ID" value="TMQ66016.1"/>
    <property type="molecule type" value="Genomic_DNA"/>
</dbReference>
<evidence type="ECO:0000256" key="1">
    <source>
        <dbReference type="ARBA" id="ARBA00022741"/>
    </source>
</evidence>
<gene>
    <name evidence="4" type="ORF">E6K79_03930</name>
</gene>